<evidence type="ECO:0000256" key="4">
    <source>
        <dbReference type="SAM" id="SignalP"/>
    </source>
</evidence>
<evidence type="ECO:0000256" key="3">
    <source>
        <dbReference type="ARBA" id="ARBA00022801"/>
    </source>
</evidence>
<keyword evidence="8" id="KW-1185">Reference proteome</keyword>
<keyword evidence="3 7" id="KW-0378">Hydrolase</keyword>
<dbReference type="InterPro" id="IPR051601">
    <property type="entry name" value="Serine_prot/Carboxylest_S33"/>
</dbReference>
<evidence type="ECO:0000259" key="5">
    <source>
        <dbReference type="Pfam" id="PF00561"/>
    </source>
</evidence>
<dbReference type="InterPro" id="IPR013595">
    <property type="entry name" value="Pept_S33_TAP-like_C"/>
</dbReference>
<dbReference type="InterPro" id="IPR029058">
    <property type="entry name" value="AB_hydrolase_fold"/>
</dbReference>
<evidence type="ECO:0000259" key="6">
    <source>
        <dbReference type="Pfam" id="PF08386"/>
    </source>
</evidence>
<feature type="domain" description="AB hydrolase-1" evidence="5">
    <location>
        <begin position="102"/>
        <end position="260"/>
    </location>
</feature>
<evidence type="ECO:0000313" key="7">
    <source>
        <dbReference type="EMBL" id="MFB9471218.1"/>
    </source>
</evidence>
<keyword evidence="2 4" id="KW-0732">Signal</keyword>
<organism evidence="7 8">
    <name type="scientific">Nonomuraea salmonea</name>
    <dbReference type="NCBI Taxonomy" id="46181"/>
    <lineage>
        <taxon>Bacteria</taxon>
        <taxon>Bacillati</taxon>
        <taxon>Actinomycetota</taxon>
        <taxon>Actinomycetes</taxon>
        <taxon>Streptosporangiales</taxon>
        <taxon>Streptosporangiaceae</taxon>
        <taxon>Nonomuraea</taxon>
    </lineage>
</organism>
<reference evidence="7 8" key="1">
    <citation type="submission" date="2024-09" db="EMBL/GenBank/DDBJ databases">
        <authorList>
            <person name="Sun Q."/>
            <person name="Mori K."/>
        </authorList>
    </citation>
    <scope>NUCLEOTIDE SEQUENCE [LARGE SCALE GENOMIC DNA]</scope>
    <source>
        <strain evidence="7 8">JCM 3324</strain>
    </source>
</reference>
<dbReference type="Pfam" id="PF00561">
    <property type="entry name" value="Abhydrolase_1"/>
    <property type="match status" value="1"/>
</dbReference>
<dbReference type="GO" id="GO:0016787">
    <property type="term" value="F:hydrolase activity"/>
    <property type="evidence" value="ECO:0007669"/>
    <property type="project" value="UniProtKB-KW"/>
</dbReference>
<dbReference type="InterPro" id="IPR000073">
    <property type="entry name" value="AB_hydrolase_1"/>
</dbReference>
<feature type="domain" description="Peptidase S33 tripeptidyl aminopeptidase-like C-terminal" evidence="6">
    <location>
        <begin position="372"/>
        <end position="463"/>
    </location>
</feature>
<dbReference type="RefSeq" id="WP_379483410.1">
    <property type="nucleotide sequence ID" value="NZ_JBHMCF010000012.1"/>
</dbReference>
<dbReference type="PANTHER" id="PTHR43248">
    <property type="entry name" value="2-SUCCINYL-6-HYDROXY-2,4-CYCLOHEXADIENE-1-CARBOXYLATE SYNTHASE"/>
    <property type="match status" value="1"/>
</dbReference>
<dbReference type="PANTHER" id="PTHR43248:SF29">
    <property type="entry name" value="TRIPEPTIDYL AMINOPEPTIDASE"/>
    <property type="match status" value="1"/>
</dbReference>
<dbReference type="SUPFAM" id="SSF53474">
    <property type="entry name" value="alpha/beta-Hydrolases"/>
    <property type="match status" value="1"/>
</dbReference>
<proteinExistence type="inferred from homology"/>
<dbReference type="Gene3D" id="3.40.50.1820">
    <property type="entry name" value="alpha/beta hydrolase"/>
    <property type="match status" value="1"/>
</dbReference>
<evidence type="ECO:0000256" key="1">
    <source>
        <dbReference type="ARBA" id="ARBA00010088"/>
    </source>
</evidence>
<dbReference type="Proteomes" id="UP001589568">
    <property type="component" value="Unassembled WGS sequence"/>
</dbReference>
<sequence length="463" mass="49672">MLKPLTLTLALLTTALAGPASAATADPPSSLTWKPCPQGGMECADVPVPVDWAKPDGRKITLKVGRLKATGAPKGQVLVAYGGPGAPGIAMTQQLSGWWTKLRRTMDVITWDTRGYGEQFQGLSTGLPCAWTRIPIAGVPRDDADFGRLSDTNRGYAEACRLKDPELFANMSSADHARDMEAIRKALGADKLNYYGASYAGFFGQAYARLHPGRVRTMVLDGTLNHSTADWSRELEATARSNEQSMRRFFTWCASNGCKDVPALWRRLITRADRTPIPTGTANVAYRAIDLQSFALGLARQGAPAWQGLAEAIRKAAKGDASGFVPARGARYPDQATPVTECTDWPRPATRKELTTTLARLRKVAPDTGAANTSLSATLNCIGWPVPVTNPPAALPKGLPPLLGAGAWNESDSTQRVLSQVPGSVVIRYDGPGHTLYGTNACARDHIDTYLTTATLPPKNTKC</sequence>
<comment type="caution">
    <text evidence="7">The sequence shown here is derived from an EMBL/GenBank/DDBJ whole genome shotgun (WGS) entry which is preliminary data.</text>
</comment>
<comment type="similarity">
    <text evidence="1">Belongs to the peptidase S33 family.</text>
</comment>
<accession>A0ABV5NLN6</accession>
<name>A0ABV5NLN6_9ACTN</name>
<dbReference type="Pfam" id="PF08386">
    <property type="entry name" value="Abhydrolase_4"/>
    <property type="match status" value="1"/>
</dbReference>
<dbReference type="EMBL" id="JBHMCF010000012">
    <property type="protein sequence ID" value="MFB9471218.1"/>
    <property type="molecule type" value="Genomic_DNA"/>
</dbReference>
<evidence type="ECO:0000313" key="8">
    <source>
        <dbReference type="Proteomes" id="UP001589568"/>
    </source>
</evidence>
<gene>
    <name evidence="7" type="ORF">ACFFR3_16975</name>
</gene>
<evidence type="ECO:0000256" key="2">
    <source>
        <dbReference type="ARBA" id="ARBA00022729"/>
    </source>
</evidence>
<feature type="chain" id="PRO_5046476314" evidence="4">
    <location>
        <begin position="23"/>
        <end position="463"/>
    </location>
</feature>
<feature type="signal peptide" evidence="4">
    <location>
        <begin position="1"/>
        <end position="22"/>
    </location>
</feature>
<protein>
    <submittedName>
        <fullName evidence="7">Alpha/beta fold hydrolase</fullName>
    </submittedName>
</protein>